<keyword evidence="2" id="KW-1185">Reference proteome</keyword>
<organism evidence="1 2">
    <name type="scientific">Pristionchus mayeri</name>
    <dbReference type="NCBI Taxonomy" id="1317129"/>
    <lineage>
        <taxon>Eukaryota</taxon>
        <taxon>Metazoa</taxon>
        <taxon>Ecdysozoa</taxon>
        <taxon>Nematoda</taxon>
        <taxon>Chromadorea</taxon>
        <taxon>Rhabditida</taxon>
        <taxon>Rhabditina</taxon>
        <taxon>Diplogasteromorpha</taxon>
        <taxon>Diplogasteroidea</taxon>
        <taxon>Neodiplogasteridae</taxon>
        <taxon>Pristionchus</taxon>
    </lineage>
</organism>
<sequence length="180" mass="20597">QVSFESESSPGTFLRAKNGSVSIALYVHLLPYDPAYGDWVNGWIRVKNEDRSWSFMSHTGGLLSASKNGTVYLAHEDNNNSTHFWLDLYEGSNVVPIDLSASNEIAGIRCVKIDDKFLHLRQQELPYFDVELGEQCIECDQWNIVDHFGQVALKHYCSNNTLFLSKNQAIRFVHEVDLWR</sequence>
<name>A0AAN5CVD4_9BILA</name>
<evidence type="ECO:0000313" key="2">
    <source>
        <dbReference type="Proteomes" id="UP001328107"/>
    </source>
</evidence>
<evidence type="ECO:0000313" key="1">
    <source>
        <dbReference type="EMBL" id="GMR51304.1"/>
    </source>
</evidence>
<comment type="caution">
    <text evidence="1">The sequence shown here is derived from an EMBL/GenBank/DDBJ whole genome shotgun (WGS) entry which is preliminary data.</text>
</comment>
<dbReference type="GO" id="GO:0051015">
    <property type="term" value="F:actin filament binding"/>
    <property type="evidence" value="ECO:0007669"/>
    <property type="project" value="TreeGrafter"/>
</dbReference>
<accession>A0AAN5CVD4</accession>
<dbReference type="AlphaFoldDB" id="A0AAN5CVD4"/>
<feature type="non-terminal residue" evidence="1">
    <location>
        <position position="1"/>
    </location>
</feature>
<reference evidence="2" key="1">
    <citation type="submission" date="2022-10" db="EMBL/GenBank/DDBJ databases">
        <title>Genome assembly of Pristionchus species.</title>
        <authorList>
            <person name="Yoshida K."/>
            <person name="Sommer R.J."/>
        </authorList>
    </citation>
    <scope>NUCLEOTIDE SEQUENCE [LARGE SCALE GENOMIC DNA]</scope>
    <source>
        <strain evidence="2">RS5460</strain>
    </source>
</reference>
<dbReference type="PANTHER" id="PTHR33351">
    <property type="entry name" value="HISACTOPHILIN-1-RELATED"/>
    <property type="match status" value="1"/>
</dbReference>
<feature type="non-terminal residue" evidence="1">
    <location>
        <position position="180"/>
    </location>
</feature>
<dbReference type="GO" id="GO:0015629">
    <property type="term" value="C:actin cytoskeleton"/>
    <property type="evidence" value="ECO:0007669"/>
    <property type="project" value="TreeGrafter"/>
</dbReference>
<dbReference type="Proteomes" id="UP001328107">
    <property type="component" value="Unassembled WGS sequence"/>
</dbReference>
<dbReference type="InterPro" id="IPR052883">
    <property type="entry name" value="Hisactophilin"/>
</dbReference>
<proteinExistence type="predicted"/>
<protein>
    <submittedName>
        <fullName evidence="1">Uncharacterized protein</fullName>
    </submittedName>
</protein>
<dbReference type="PANTHER" id="PTHR33351:SF1">
    <property type="entry name" value="IG-LIKE DOMAIN-CONTAINING PROTEIN-RELATED"/>
    <property type="match status" value="1"/>
</dbReference>
<dbReference type="GO" id="GO:0030041">
    <property type="term" value="P:actin filament polymerization"/>
    <property type="evidence" value="ECO:0007669"/>
    <property type="project" value="TreeGrafter"/>
</dbReference>
<gene>
    <name evidence="1" type="ORF">PMAYCL1PPCAC_21499</name>
</gene>
<dbReference type="EMBL" id="BTRK01000005">
    <property type="protein sequence ID" value="GMR51304.1"/>
    <property type="molecule type" value="Genomic_DNA"/>
</dbReference>